<dbReference type="KEGG" id="psco:LY89DRAFT_99269"/>
<protein>
    <recommendedName>
        <fullName evidence="4">Zn(2)-C6 fungal-type domain-containing protein</fullName>
    </recommendedName>
</protein>
<dbReference type="PROSITE" id="PS50048">
    <property type="entry name" value="ZN2_CY6_FUNGAL_2"/>
    <property type="match status" value="1"/>
</dbReference>
<accession>A0A194X6X9</accession>
<evidence type="ECO:0000256" key="3">
    <source>
        <dbReference type="SAM" id="MobiDB-lite"/>
    </source>
</evidence>
<dbReference type="OrthoDB" id="4525710at2759"/>
<evidence type="ECO:0000256" key="1">
    <source>
        <dbReference type="ARBA" id="ARBA00004123"/>
    </source>
</evidence>
<dbReference type="RefSeq" id="XP_018070286.1">
    <property type="nucleotide sequence ID" value="XM_018223564.1"/>
</dbReference>
<proteinExistence type="predicted"/>
<evidence type="ECO:0000259" key="4">
    <source>
        <dbReference type="PROSITE" id="PS50048"/>
    </source>
</evidence>
<dbReference type="GO" id="GO:0045944">
    <property type="term" value="P:positive regulation of transcription by RNA polymerase II"/>
    <property type="evidence" value="ECO:0007669"/>
    <property type="project" value="TreeGrafter"/>
</dbReference>
<keyword evidence="6" id="KW-1185">Reference proteome</keyword>
<comment type="subcellular location">
    <subcellularLocation>
        <location evidence="1">Nucleus</location>
    </subcellularLocation>
</comment>
<feature type="region of interest" description="Disordered" evidence="3">
    <location>
        <begin position="95"/>
        <end position="122"/>
    </location>
</feature>
<dbReference type="GeneID" id="28833290"/>
<dbReference type="Proteomes" id="UP000070700">
    <property type="component" value="Unassembled WGS sequence"/>
</dbReference>
<dbReference type="GO" id="GO:0005634">
    <property type="term" value="C:nucleus"/>
    <property type="evidence" value="ECO:0007669"/>
    <property type="project" value="UniProtKB-SubCell"/>
</dbReference>
<dbReference type="Pfam" id="PF00172">
    <property type="entry name" value="Zn_clus"/>
    <property type="match status" value="1"/>
</dbReference>
<evidence type="ECO:0000256" key="2">
    <source>
        <dbReference type="ARBA" id="ARBA00023242"/>
    </source>
</evidence>
<dbReference type="Gene3D" id="4.10.240.10">
    <property type="entry name" value="Zn(2)-C6 fungal-type DNA-binding domain"/>
    <property type="match status" value="1"/>
</dbReference>
<dbReference type="InterPro" id="IPR036864">
    <property type="entry name" value="Zn2-C6_fun-type_DNA-bd_sf"/>
</dbReference>
<dbReference type="GO" id="GO:0000976">
    <property type="term" value="F:transcription cis-regulatory region binding"/>
    <property type="evidence" value="ECO:0007669"/>
    <property type="project" value="TreeGrafter"/>
</dbReference>
<dbReference type="InterPro" id="IPR001138">
    <property type="entry name" value="Zn2Cys6_DnaBD"/>
</dbReference>
<sequence>MVYHKGQTFRLAKQCLPEYIFIPHPEAEIDPDLLPSPELANCQNMGKAKDGPYRHACHECKSRHLKCDGLRPSCTKCLSAARRCDRAGSKQYIFRHDHNPSIATSKKKGKRKRKSQLQWSEDQDWAEVQPNLKFIDKSHDLDFLEGSESDNEDENYSPYIPDWPVTALEGSESLYTDVVTQHDPVMRAQEKFGTQLQRPPMSISELVANHDEERSPESTYNRLPFGPQTRSQESSSPLPWTHSPKSYLFIPPSLESSECLWPLQTQDEVTILQHFMSDLCPWFDYCDRDRHFQNLVIPACATDRTLFNAVLAVSARHLSRQGKVDPYLADRYQQKCLEKLIPEFNDQDTIPNDLLFAGTIVLRVLDEMTEDDPAIRFQGHGLSTQSLIRGREDSLHESSLRINCLRIELRQEVIISFMTRKPIATIAQFCDIDPSLEPADDWTWTYRIIACLADCLNLCYGEKRADAVEEYGRLSEYVAGWARQYPPTFRPIGSSKSKNGRTDTLPQIWFLNDCHVAAHHYFGLCRILLLTHDPTIPSIGVDRKVRTEFVDEQIREQVRLLCGIAISNRQHVCAMHTAGAAIAMCGERFTDPTEQQVLLDILIEAQAHVAWPSLRFEDILRGVWGL</sequence>
<gene>
    <name evidence="5" type="ORF">LY89DRAFT_99269</name>
</gene>
<dbReference type="InterPro" id="IPR021858">
    <property type="entry name" value="Fun_TF"/>
</dbReference>
<dbReference type="CDD" id="cd12148">
    <property type="entry name" value="fungal_TF_MHR"/>
    <property type="match status" value="1"/>
</dbReference>
<dbReference type="PANTHER" id="PTHR37534">
    <property type="entry name" value="TRANSCRIPTIONAL ACTIVATOR PROTEIN UGA3"/>
    <property type="match status" value="1"/>
</dbReference>
<evidence type="ECO:0000313" key="5">
    <source>
        <dbReference type="EMBL" id="KUJ15931.1"/>
    </source>
</evidence>
<name>A0A194X6X9_MOLSC</name>
<dbReference type="SUPFAM" id="SSF57701">
    <property type="entry name" value="Zn2/Cys6 DNA-binding domain"/>
    <property type="match status" value="1"/>
</dbReference>
<feature type="compositionally biased region" description="Basic residues" evidence="3">
    <location>
        <begin position="105"/>
        <end position="115"/>
    </location>
</feature>
<dbReference type="PANTHER" id="PTHR37534:SF2">
    <property type="entry name" value="N-ACETYLTRANSFERASE DOMAIN-CONTAINING PROTEIN"/>
    <property type="match status" value="1"/>
</dbReference>
<dbReference type="Pfam" id="PF11951">
    <property type="entry name" value="Fungal_trans_2"/>
    <property type="match status" value="1"/>
</dbReference>
<feature type="domain" description="Zn(2)-C6 fungal-type" evidence="4">
    <location>
        <begin position="56"/>
        <end position="84"/>
    </location>
</feature>
<dbReference type="GO" id="GO:0008270">
    <property type="term" value="F:zinc ion binding"/>
    <property type="evidence" value="ECO:0007669"/>
    <property type="project" value="InterPro"/>
</dbReference>
<keyword evidence="2" id="KW-0539">Nucleus</keyword>
<organism evidence="5 6">
    <name type="scientific">Mollisia scopiformis</name>
    <name type="common">Conifer needle endophyte fungus</name>
    <name type="synonym">Phialocephala scopiformis</name>
    <dbReference type="NCBI Taxonomy" id="149040"/>
    <lineage>
        <taxon>Eukaryota</taxon>
        <taxon>Fungi</taxon>
        <taxon>Dikarya</taxon>
        <taxon>Ascomycota</taxon>
        <taxon>Pezizomycotina</taxon>
        <taxon>Leotiomycetes</taxon>
        <taxon>Helotiales</taxon>
        <taxon>Mollisiaceae</taxon>
        <taxon>Mollisia</taxon>
    </lineage>
</organism>
<dbReference type="InParanoid" id="A0A194X6X9"/>
<dbReference type="PROSITE" id="PS00463">
    <property type="entry name" value="ZN2_CY6_FUNGAL_1"/>
    <property type="match status" value="1"/>
</dbReference>
<feature type="region of interest" description="Disordered" evidence="3">
    <location>
        <begin position="209"/>
        <end position="239"/>
    </location>
</feature>
<reference evidence="5 6" key="1">
    <citation type="submission" date="2015-10" db="EMBL/GenBank/DDBJ databases">
        <title>Full genome of DAOMC 229536 Phialocephala scopiformis, a fungal endophyte of spruce producing the potent anti-insectan compound rugulosin.</title>
        <authorList>
            <consortium name="DOE Joint Genome Institute"/>
            <person name="Walker A.K."/>
            <person name="Frasz S.L."/>
            <person name="Seifert K.A."/>
            <person name="Miller J.D."/>
            <person name="Mondo S.J."/>
            <person name="Labutti K."/>
            <person name="Lipzen A."/>
            <person name="Dockter R."/>
            <person name="Kennedy M."/>
            <person name="Grigoriev I.V."/>
            <person name="Spatafora J.W."/>
        </authorList>
    </citation>
    <scope>NUCLEOTIDE SEQUENCE [LARGE SCALE GENOMIC DNA]</scope>
    <source>
        <strain evidence="5 6">CBS 120377</strain>
    </source>
</reference>
<dbReference type="AlphaFoldDB" id="A0A194X6X9"/>
<dbReference type="GO" id="GO:0000981">
    <property type="term" value="F:DNA-binding transcription factor activity, RNA polymerase II-specific"/>
    <property type="evidence" value="ECO:0007669"/>
    <property type="project" value="InterPro"/>
</dbReference>
<dbReference type="CDD" id="cd00067">
    <property type="entry name" value="GAL4"/>
    <property type="match status" value="1"/>
</dbReference>
<dbReference type="EMBL" id="KQ947417">
    <property type="protein sequence ID" value="KUJ15931.1"/>
    <property type="molecule type" value="Genomic_DNA"/>
</dbReference>
<evidence type="ECO:0000313" key="6">
    <source>
        <dbReference type="Proteomes" id="UP000070700"/>
    </source>
</evidence>
<feature type="compositionally biased region" description="Polar residues" evidence="3">
    <location>
        <begin position="228"/>
        <end position="238"/>
    </location>
</feature>